<keyword evidence="3" id="KW-1185">Reference proteome</keyword>
<dbReference type="GO" id="GO:0005739">
    <property type="term" value="C:mitochondrion"/>
    <property type="evidence" value="ECO:0007669"/>
    <property type="project" value="GOC"/>
</dbReference>
<keyword evidence="1" id="KW-1133">Transmembrane helix</keyword>
<organism evidence="2 3">
    <name type="scientific">Dufourea novaeangliae</name>
    <name type="common">Sweat bee</name>
    <dbReference type="NCBI Taxonomy" id="178035"/>
    <lineage>
        <taxon>Eukaryota</taxon>
        <taxon>Metazoa</taxon>
        <taxon>Ecdysozoa</taxon>
        <taxon>Arthropoda</taxon>
        <taxon>Hexapoda</taxon>
        <taxon>Insecta</taxon>
        <taxon>Pterygota</taxon>
        <taxon>Neoptera</taxon>
        <taxon>Endopterygota</taxon>
        <taxon>Hymenoptera</taxon>
        <taxon>Apocrita</taxon>
        <taxon>Aculeata</taxon>
        <taxon>Apoidea</taxon>
        <taxon>Anthophila</taxon>
        <taxon>Halictidae</taxon>
        <taxon>Rophitinae</taxon>
        <taxon>Dufourea</taxon>
    </lineage>
</organism>
<dbReference type="GO" id="GO:0034551">
    <property type="term" value="P:mitochondrial respiratory chain complex III assembly"/>
    <property type="evidence" value="ECO:0007669"/>
    <property type="project" value="InterPro"/>
</dbReference>
<dbReference type="Pfam" id="PF14990">
    <property type="entry name" value="DUF4516"/>
    <property type="match status" value="1"/>
</dbReference>
<proteinExistence type="predicted"/>
<dbReference type="Proteomes" id="UP000076502">
    <property type="component" value="Unassembled WGS sequence"/>
</dbReference>
<dbReference type="AlphaFoldDB" id="A0A154PKW4"/>
<dbReference type="OMA" id="YMKFLGC"/>
<evidence type="ECO:0000313" key="2">
    <source>
        <dbReference type="EMBL" id="KZC12463.1"/>
    </source>
</evidence>
<protein>
    <submittedName>
        <fullName evidence="2">Uncharacterized protein</fullName>
    </submittedName>
</protein>
<evidence type="ECO:0000256" key="1">
    <source>
        <dbReference type="SAM" id="Phobius"/>
    </source>
</evidence>
<keyword evidence="1" id="KW-0812">Transmembrane</keyword>
<sequence>MPYGISWFRYISFCTTAMISMLAGAQSVHMIFLPLEDLDDLIEKEFKKKLAEMERS</sequence>
<reference evidence="2 3" key="1">
    <citation type="submission" date="2015-07" db="EMBL/GenBank/DDBJ databases">
        <title>The genome of Dufourea novaeangliae.</title>
        <authorList>
            <person name="Pan H."/>
            <person name="Kapheim K."/>
        </authorList>
    </citation>
    <scope>NUCLEOTIDE SEQUENCE [LARGE SCALE GENOMIC DNA]</scope>
    <source>
        <strain evidence="2">0120121106</strain>
        <tissue evidence="2">Whole body</tissue>
    </source>
</reference>
<dbReference type="EMBL" id="KQ434948">
    <property type="protein sequence ID" value="KZC12463.1"/>
    <property type="molecule type" value="Genomic_DNA"/>
</dbReference>
<dbReference type="OrthoDB" id="6139781at2759"/>
<keyword evidence="1" id="KW-0472">Membrane</keyword>
<gene>
    <name evidence="2" type="ORF">WN55_04001</name>
</gene>
<evidence type="ECO:0000313" key="3">
    <source>
        <dbReference type="Proteomes" id="UP000076502"/>
    </source>
</evidence>
<name>A0A154PKW4_DUFNO</name>
<accession>A0A154PKW4</accession>
<dbReference type="InterPro" id="IPR027858">
    <property type="entry name" value="BRAWNIN"/>
</dbReference>
<feature type="transmembrane region" description="Helical" evidence="1">
    <location>
        <begin position="7"/>
        <end position="32"/>
    </location>
</feature>